<dbReference type="EMBL" id="JAJJMB010008995">
    <property type="protein sequence ID" value="KAI3917310.1"/>
    <property type="molecule type" value="Genomic_DNA"/>
</dbReference>
<organism evidence="4 5">
    <name type="scientific">Papaver atlanticum</name>
    <dbReference type="NCBI Taxonomy" id="357466"/>
    <lineage>
        <taxon>Eukaryota</taxon>
        <taxon>Viridiplantae</taxon>
        <taxon>Streptophyta</taxon>
        <taxon>Embryophyta</taxon>
        <taxon>Tracheophyta</taxon>
        <taxon>Spermatophyta</taxon>
        <taxon>Magnoliopsida</taxon>
        <taxon>Ranunculales</taxon>
        <taxon>Papaveraceae</taxon>
        <taxon>Papaveroideae</taxon>
        <taxon>Papaver</taxon>
    </lineage>
</organism>
<dbReference type="GO" id="GO:0016747">
    <property type="term" value="F:acyltransferase activity, transferring groups other than amino-acyl groups"/>
    <property type="evidence" value="ECO:0007669"/>
    <property type="project" value="TreeGrafter"/>
</dbReference>
<dbReference type="PANTHER" id="PTHR31642:SF11">
    <property type="entry name" value="SHIKIMATE O-HYDROXYCINNAMOYLTRANSFERASE"/>
    <property type="match status" value="1"/>
</dbReference>
<keyword evidence="5" id="KW-1185">Reference proteome</keyword>
<name>A0AAD4SRD4_9MAGN</name>
<keyword evidence="2" id="KW-0808">Transferase</keyword>
<reference evidence="4" key="1">
    <citation type="submission" date="2022-04" db="EMBL/GenBank/DDBJ databases">
        <title>A functionally conserved STORR gene fusion in Papaver species that diverged 16.8 million years ago.</title>
        <authorList>
            <person name="Catania T."/>
        </authorList>
    </citation>
    <scope>NUCLEOTIDE SEQUENCE</scope>
    <source>
        <strain evidence="4">S-188037</strain>
    </source>
</reference>
<dbReference type="PANTHER" id="PTHR31642">
    <property type="entry name" value="TRICHOTHECENE 3-O-ACETYLTRANSFERASE"/>
    <property type="match status" value="1"/>
</dbReference>
<comment type="similarity">
    <text evidence="1">Belongs to the plant acyltransferase family.</text>
</comment>
<accession>A0AAD4SRD4</accession>
<dbReference type="Gene3D" id="3.30.559.10">
    <property type="entry name" value="Chloramphenicol acetyltransferase-like domain"/>
    <property type="match status" value="2"/>
</dbReference>
<dbReference type="InterPro" id="IPR023213">
    <property type="entry name" value="CAT-like_dom_sf"/>
</dbReference>
<dbReference type="Pfam" id="PF02458">
    <property type="entry name" value="Transferase"/>
    <property type="match status" value="1"/>
</dbReference>
<evidence type="ECO:0000256" key="2">
    <source>
        <dbReference type="ARBA" id="ARBA00022679"/>
    </source>
</evidence>
<evidence type="ECO:0000313" key="5">
    <source>
        <dbReference type="Proteomes" id="UP001202328"/>
    </source>
</evidence>
<evidence type="ECO:0000313" key="4">
    <source>
        <dbReference type="EMBL" id="KAI3917310.1"/>
    </source>
</evidence>
<sequence>MVMEVRVKETSVVKPAEETPKVCLWTSNFDQLCVVHAQAVYFYKPPESTDVDGSFSGSDDFFNSTVLKDGLSKALVTYYPVAGRLKRNASGRAEIDCTGEGAIFIEAETDSFMKDLGEFTPNEQLAPLFPTLDYSDDDISLYPPFLVQVTHFKCGGVCVSTALSHILVDGVAGINFINTWSDLCRGVEDSKKPVPFFDRTLLRARDPPIVSFPHMEYKLPSVDIPATSPLPKIAIAKLNLSTMQANELKSKCNKDQYRFSTYEVMAGHIWRCLCKARELKDDEETTISIPLDCRSRSRPPLPAGYFGNAIFDNTIIAFSGDIVSKPLSYAVNCIHETFMSYGNDEYLRSAIDYLELNPSFRTIVKGKGCNFRLPTWVRLPIYEADFGWGKPIYMGPGVNRFVGRTFLIPNPPGSDGGFFLIIPLESEYQMNIFKKSFYDI</sequence>
<proteinExistence type="inferred from homology"/>
<evidence type="ECO:0000256" key="1">
    <source>
        <dbReference type="ARBA" id="ARBA00009861"/>
    </source>
</evidence>
<evidence type="ECO:0000256" key="3">
    <source>
        <dbReference type="ARBA" id="ARBA00023315"/>
    </source>
</evidence>
<protein>
    <submittedName>
        <fullName evidence="4">Uncharacterized protein</fullName>
    </submittedName>
</protein>
<comment type="caution">
    <text evidence="4">The sequence shown here is derived from an EMBL/GenBank/DDBJ whole genome shotgun (WGS) entry which is preliminary data.</text>
</comment>
<keyword evidence="3" id="KW-0012">Acyltransferase</keyword>
<dbReference type="InterPro" id="IPR050317">
    <property type="entry name" value="Plant_Fungal_Acyltransferase"/>
</dbReference>
<dbReference type="Proteomes" id="UP001202328">
    <property type="component" value="Unassembled WGS sequence"/>
</dbReference>
<gene>
    <name evidence="4" type="ORF">MKW98_027229</name>
</gene>
<dbReference type="AlphaFoldDB" id="A0AAD4SRD4"/>